<dbReference type="GeneID" id="54778764"/>
<feature type="transmembrane region" description="Helical" evidence="8">
    <location>
        <begin position="90"/>
        <end position="108"/>
    </location>
</feature>
<evidence type="ECO:0000313" key="10">
    <source>
        <dbReference type="EMBL" id="KAA8908568.1"/>
    </source>
</evidence>
<dbReference type="GO" id="GO:0000139">
    <property type="term" value="C:Golgi membrane"/>
    <property type="evidence" value="ECO:0007669"/>
    <property type="project" value="UniProtKB-SubCell"/>
</dbReference>
<evidence type="ECO:0000256" key="1">
    <source>
        <dbReference type="ARBA" id="ARBA00004653"/>
    </source>
</evidence>
<dbReference type="PANTHER" id="PTHR12892">
    <property type="entry name" value="FGF RECEPTOR ACTIVATING PROTEIN 1"/>
    <property type="match status" value="1"/>
</dbReference>
<feature type="transmembrane region" description="Helical" evidence="8">
    <location>
        <begin position="120"/>
        <end position="137"/>
    </location>
</feature>
<feature type="domain" description="CWH43-like N-terminal" evidence="9">
    <location>
        <begin position="6"/>
        <end position="198"/>
    </location>
</feature>
<accession>A0A642UZ18</accession>
<keyword evidence="11" id="KW-1185">Reference proteome</keyword>
<feature type="transmembrane region" description="Helical" evidence="8">
    <location>
        <begin position="180"/>
        <end position="200"/>
    </location>
</feature>
<evidence type="ECO:0000256" key="4">
    <source>
        <dbReference type="ARBA" id="ARBA00022692"/>
    </source>
</evidence>
<keyword evidence="7 8" id="KW-0472">Membrane</keyword>
<dbReference type="VEuPathDB" id="FungiDB:DIURU_000111"/>
<evidence type="ECO:0000256" key="3">
    <source>
        <dbReference type="ARBA" id="ARBA00022502"/>
    </source>
</evidence>
<dbReference type="InterPro" id="IPR039545">
    <property type="entry name" value="PGAP2"/>
</dbReference>
<evidence type="ECO:0000256" key="6">
    <source>
        <dbReference type="ARBA" id="ARBA00023034"/>
    </source>
</evidence>
<reference evidence="10 11" key="1">
    <citation type="submission" date="2019-07" db="EMBL/GenBank/DDBJ databases">
        <title>Genome assembly of two rare yeast pathogens: Diutina rugosa and Trichomonascus ciferrii.</title>
        <authorList>
            <person name="Mixao V."/>
            <person name="Saus E."/>
            <person name="Hansen A."/>
            <person name="Lass-Flor C."/>
            <person name="Gabaldon T."/>
        </authorList>
    </citation>
    <scope>NUCLEOTIDE SEQUENCE [LARGE SCALE GENOMIC DNA]</scope>
    <source>
        <strain evidence="10 11">CBS 613</strain>
    </source>
</reference>
<evidence type="ECO:0000256" key="8">
    <source>
        <dbReference type="SAM" id="Phobius"/>
    </source>
</evidence>
<gene>
    <name evidence="10" type="ORF">DIURU_000111</name>
</gene>
<dbReference type="PANTHER" id="PTHR12892:SF11">
    <property type="entry name" value="POST-GPI ATTACHMENT TO PROTEINS FACTOR 2"/>
    <property type="match status" value="1"/>
</dbReference>
<evidence type="ECO:0000256" key="7">
    <source>
        <dbReference type="ARBA" id="ARBA00023136"/>
    </source>
</evidence>
<comment type="similarity">
    <text evidence="2">Belongs to the PGAP2 family.</text>
</comment>
<evidence type="ECO:0000259" key="9">
    <source>
        <dbReference type="Pfam" id="PF10277"/>
    </source>
</evidence>
<evidence type="ECO:0000256" key="2">
    <source>
        <dbReference type="ARBA" id="ARBA00007414"/>
    </source>
</evidence>
<dbReference type="InterPro" id="IPR019402">
    <property type="entry name" value="CWH43_N"/>
</dbReference>
<evidence type="ECO:0000256" key="5">
    <source>
        <dbReference type="ARBA" id="ARBA00022989"/>
    </source>
</evidence>
<feature type="transmembrane region" description="Helical" evidence="8">
    <location>
        <begin position="149"/>
        <end position="168"/>
    </location>
</feature>
<dbReference type="OMA" id="MRHNARC"/>
<dbReference type="EMBL" id="SWFT01000005">
    <property type="protein sequence ID" value="KAA8908568.1"/>
    <property type="molecule type" value="Genomic_DNA"/>
</dbReference>
<dbReference type="OrthoDB" id="68581at2759"/>
<dbReference type="AlphaFoldDB" id="A0A642UZ18"/>
<dbReference type="GO" id="GO:0005789">
    <property type="term" value="C:endoplasmic reticulum membrane"/>
    <property type="evidence" value="ECO:0007669"/>
    <property type="project" value="TreeGrafter"/>
</dbReference>
<dbReference type="RefSeq" id="XP_034015056.1">
    <property type="nucleotide sequence ID" value="XM_034153618.1"/>
</dbReference>
<dbReference type="Pfam" id="PF10277">
    <property type="entry name" value="Frag1"/>
    <property type="match status" value="1"/>
</dbReference>
<organism evidence="10 11">
    <name type="scientific">Diutina rugosa</name>
    <name type="common">Yeast</name>
    <name type="synonym">Candida rugosa</name>
    <dbReference type="NCBI Taxonomy" id="5481"/>
    <lineage>
        <taxon>Eukaryota</taxon>
        <taxon>Fungi</taxon>
        <taxon>Dikarya</taxon>
        <taxon>Ascomycota</taxon>
        <taxon>Saccharomycotina</taxon>
        <taxon>Pichiomycetes</taxon>
        <taxon>Debaryomycetaceae</taxon>
        <taxon>Diutina</taxon>
    </lineage>
</organism>
<proteinExistence type="inferred from homology"/>
<feature type="transmembrane region" description="Helical" evidence="8">
    <location>
        <begin position="12"/>
        <end position="31"/>
    </location>
</feature>
<comment type="subcellular location">
    <subcellularLocation>
        <location evidence="1">Golgi apparatus membrane</location>
        <topology evidence="1">Multi-pass membrane protein</topology>
    </subcellularLocation>
</comment>
<keyword evidence="6" id="KW-0333">Golgi apparatus</keyword>
<dbReference type="Proteomes" id="UP000449547">
    <property type="component" value="Unassembled WGS sequence"/>
</dbReference>
<sequence length="221" mass="24783">MVQVATLSRVHCGLVALAFATVLVVGCLLHYQKIVTNADYTYPDEWFPSVSATIGDWYPERNLFQMLLAVASGPRITLILVNYTVFSSTIYLAVALARTVTAGGWIYVTSTDSHNWHDHAMLGYLLLSGVYYGLSIHQARVGSQSPRPLRRLVMAFAVNLVPLVWHYYRHKVLRLPGAYSWYAIFEWVVVVIDVTFDYYAGMLAGPDLKVGILPQTPIKQV</sequence>
<dbReference type="GO" id="GO:0006506">
    <property type="term" value="P:GPI anchor biosynthetic process"/>
    <property type="evidence" value="ECO:0007669"/>
    <property type="project" value="UniProtKB-KW"/>
</dbReference>
<keyword evidence="4 8" id="KW-0812">Transmembrane</keyword>
<protein>
    <recommendedName>
        <fullName evidence="9">CWH43-like N-terminal domain-containing protein</fullName>
    </recommendedName>
</protein>
<keyword evidence="3" id="KW-0337">GPI-anchor biosynthesis</keyword>
<comment type="caution">
    <text evidence="10">The sequence shown here is derived from an EMBL/GenBank/DDBJ whole genome shotgun (WGS) entry which is preliminary data.</text>
</comment>
<feature type="transmembrane region" description="Helical" evidence="8">
    <location>
        <begin position="63"/>
        <end position="83"/>
    </location>
</feature>
<name>A0A642UZ18_DIURU</name>
<evidence type="ECO:0000313" key="11">
    <source>
        <dbReference type="Proteomes" id="UP000449547"/>
    </source>
</evidence>
<keyword evidence="5 8" id="KW-1133">Transmembrane helix</keyword>